<dbReference type="Proteomes" id="UP000886043">
    <property type="component" value="Unassembled WGS sequence"/>
</dbReference>
<proteinExistence type="predicted"/>
<organism evidence="2">
    <name type="scientific">Thermosulfurimonas dismutans</name>
    <dbReference type="NCBI Taxonomy" id="999894"/>
    <lineage>
        <taxon>Bacteria</taxon>
        <taxon>Pseudomonadati</taxon>
        <taxon>Thermodesulfobacteriota</taxon>
        <taxon>Thermodesulfobacteria</taxon>
        <taxon>Thermodesulfobacteriales</taxon>
        <taxon>Thermodesulfobacteriaceae</taxon>
        <taxon>Thermosulfurimonas</taxon>
    </lineage>
</organism>
<keyword evidence="1" id="KW-0472">Membrane</keyword>
<comment type="caution">
    <text evidence="2">The sequence shown here is derived from an EMBL/GenBank/DDBJ whole genome shotgun (WGS) entry which is preliminary data.</text>
</comment>
<dbReference type="AlphaFoldDB" id="A0A7C3CGD3"/>
<protein>
    <submittedName>
        <fullName evidence="2">Uncharacterized protein</fullName>
    </submittedName>
</protein>
<evidence type="ECO:0000256" key="1">
    <source>
        <dbReference type="SAM" id="Phobius"/>
    </source>
</evidence>
<feature type="transmembrane region" description="Helical" evidence="1">
    <location>
        <begin position="7"/>
        <end position="35"/>
    </location>
</feature>
<evidence type="ECO:0000313" key="2">
    <source>
        <dbReference type="EMBL" id="HFC98107.1"/>
    </source>
</evidence>
<reference evidence="2" key="1">
    <citation type="journal article" date="2020" name="mSystems">
        <title>Genome- and Community-Level Interaction Insights into Carbon Utilization and Element Cycling Functions of Hydrothermarchaeota in Hydrothermal Sediment.</title>
        <authorList>
            <person name="Zhou Z."/>
            <person name="Liu Y."/>
            <person name="Xu W."/>
            <person name="Pan J."/>
            <person name="Luo Z.H."/>
            <person name="Li M."/>
        </authorList>
    </citation>
    <scope>NUCLEOTIDE SEQUENCE [LARGE SCALE GENOMIC DNA]</scope>
    <source>
        <strain evidence="2">HyVt-483</strain>
    </source>
</reference>
<keyword evidence="1" id="KW-0812">Transmembrane</keyword>
<keyword evidence="1" id="KW-1133">Transmembrane helix</keyword>
<dbReference type="EMBL" id="DRMH01000083">
    <property type="protein sequence ID" value="HFC98107.1"/>
    <property type="molecule type" value="Genomic_DNA"/>
</dbReference>
<accession>A0A7C3CGD3</accession>
<sequence>MKGLKELILVVLGLVAFMVLGPFAIIPAIAGLAFISRMGTALHTSTKEEKEVGVAAATA</sequence>
<gene>
    <name evidence="2" type="ORF">ENJ40_06595</name>
</gene>
<name>A0A7C3CGD3_9BACT</name>